<name>A0A4Y2C443_ARAVE</name>
<dbReference type="OrthoDB" id="7607518at2759"/>
<proteinExistence type="predicted"/>
<dbReference type="AlphaFoldDB" id="A0A4Y2C443"/>
<dbReference type="Proteomes" id="UP000499080">
    <property type="component" value="Unassembled WGS sequence"/>
</dbReference>
<comment type="caution">
    <text evidence="1">The sequence shown here is derived from an EMBL/GenBank/DDBJ whole genome shotgun (WGS) entry which is preliminary data.</text>
</comment>
<accession>A0A4Y2C443</accession>
<evidence type="ECO:0000313" key="2">
    <source>
        <dbReference type="Proteomes" id="UP000499080"/>
    </source>
</evidence>
<gene>
    <name evidence="1" type="ORF">AVEN_140683_1</name>
</gene>
<dbReference type="EMBL" id="BGPR01000146">
    <property type="protein sequence ID" value="GBL99221.1"/>
    <property type="molecule type" value="Genomic_DNA"/>
</dbReference>
<keyword evidence="2" id="KW-1185">Reference proteome</keyword>
<organism evidence="1 2">
    <name type="scientific">Araneus ventricosus</name>
    <name type="common">Orbweaver spider</name>
    <name type="synonym">Epeira ventricosa</name>
    <dbReference type="NCBI Taxonomy" id="182803"/>
    <lineage>
        <taxon>Eukaryota</taxon>
        <taxon>Metazoa</taxon>
        <taxon>Ecdysozoa</taxon>
        <taxon>Arthropoda</taxon>
        <taxon>Chelicerata</taxon>
        <taxon>Arachnida</taxon>
        <taxon>Araneae</taxon>
        <taxon>Araneomorphae</taxon>
        <taxon>Entelegynae</taxon>
        <taxon>Araneoidea</taxon>
        <taxon>Araneidae</taxon>
        <taxon>Araneus</taxon>
    </lineage>
</organism>
<sequence>MELHCVSQQGVMEESLSEEEEVIAKRQSSGAIREMLKAWETVASYIEKHRPHIVVAMRARNLYHDNAVSQFCQILKLRQKKSLQTTILDYSNFSQLFLHT</sequence>
<reference evidence="1 2" key="1">
    <citation type="journal article" date="2019" name="Sci. Rep.">
        <title>Orb-weaving spider Araneus ventricosus genome elucidates the spidroin gene catalogue.</title>
        <authorList>
            <person name="Kono N."/>
            <person name="Nakamura H."/>
            <person name="Ohtoshi R."/>
            <person name="Moran D.A.P."/>
            <person name="Shinohara A."/>
            <person name="Yoshida Y."/>
            <person name="Fujiwara M."/>
            <person name="Mori M."/>
            <person name="Tomita M."/>
            <person name="Arakawa K."/>
        </authorList>
    </citation>
    <scope>NUCLEOTIDE SEQUENCE [LARGE SCALE GENOMIC DNA]</scope>
</reference>
<protein>
    <submittedName>
        <fullName evidence="1">Uncharacterized protein</fullName>
    </submittedName>
</protein>
<evidence type="ECO:0000313" key="1">
    <source>
        <dbReference type="EMBL" id="GBL99221.1"/>
    </source>
</evidence>